<comment type="similarity">
    <text evidence="5 14 16">Belongs to the RNase HII family.</text>
</comment>
<evidence type="ECO:0000256" key="2">
    <source>
        <dbReference type="ARBA" id="ARBA00001946"/>
    </source>
</evidence>
<evidence type="ECO:0000256" key="10">
    <source>
        <dbReference type="ARBA" id="ARBA00022723"/>
    </source>
</evidence>
<keyword evidence="11 14" id="KW-0255">Endonuclease</keyword>
<evidence type="ECO:0000256" key="9">
    <source>
        <dbReference type="ARBA" id="ARBA00022722"/>
    </source>
</evidence>
<dbReference type="PROSITE" id="PS51975">
    <property type="entry name" value="RNASE_H_2"/>
    <property type="match status" value="1"/>
</dbReference>
<evidence type="ECO:0000256" key="15">
    <source>
        <dbReference type="PROSITE-ProRule" id="PRU01319"/>
    </source>
</evidence>
<comment type="function">
    <text evidence="3 14 16">Endonuclease that specifically degrades the RNA of RNA-DNA hybrids.</text>
</comment>
<evidence type="ECO:0000313" key="18">
    <source>
        <dbReference type="EMBL" id="MDQ0391666.1"/>
    </source>
</evidence>
<dbReference type="HAMAP" id="MF_00052_B">
    <property type="entry name" value="RNase_HII_B"/>
    <property type="match status" value="1"/>
</dbReference>
<comment type="caution">
    <text evidence="18">The sequence shown here is derived from an EMBL/GenBank/DDBJ whole genome shotgun (WGS) entry which is preliminary data.</text>
</comment>
<keyword evidence="8 14" id="KW-0963">Cytoplasm</keyword>
<evidence type="ECO:0000256" key="5">
    <source>
        <dbReference type="ARBA" id="ARBA00007383"/>
    </source>
</evidence>
<evidence type="ECO:0000256" key="12">
    <source>
        <dbReference type="ARBA" id="ARBA00022801"/>
    </source>
</evidence>
<organism evidence="18 19">
    <name type="scientific">Labrys monachus</name>
    <dbReference type="NCBI Taxonomy" id="217067"/>
    <lineage>
        <taxon>Bacteria</taxon>
        <taxon>Pseudomonadati</taxon>
        <taxon>Pseudomonadota</taxon>
        <taxon>Alphaproteobacteria</taxon>
        <taxon>Hyphomicrobiales</taxon>
        <taxon>Xanthobacteraceae</taxon>
        <taxon>Labrys</taxon>
    </lineage>
</organism>
<dbReference type="RefSeq" id="WP_307424371.1">
    <property type="nucleotide sequence ID" value="NZ_JAUSVK010000001.1"/>
</dbReference>
<dbReference type="CDD" id="cd07182">
    <property type="entry name" value="RNase_HII_bacteria_HII_like"/>
    <property type="match status" value="1"/>
</dbReference>
<evidence type="ECO:0000259" key="17">
    <source>
        <dbReference type="PROSITE" id="PS51975"/>
    </source>
</evidence>
<keyword evidence="13 14" id="KW-0464">Manganese</keyword>
<evidence type="ECO:0000313" key="19">
    <source>
        <dbReference type="Proteomes" id="UP001237448"/>
    </source>
</evidence>
<evidence type="ECO:0000256" key="14">
    <source>
        <dbReference type="HAMAP-Rule" id="MF_00052"/>
    </source>
</evidence>
<dbReference type="InterPro" id="IPR036397">
    <property type="entry name" value="RNaseH_sf"/>
</dbReference>
<sequence length="190" mass="20037">MTNSFIAGVDEAGRGPLAGPVAAAAVILDPAHIPAGLADSKVLTAARRQALYRDIMGSAIAVSVAFAGPATIERLNIRVATLDAMRRAVRGLSVRPSSVEIDGKDVPHGLDLPARAIVDGDALVPAISAASIIAKVTRDNLMVRLAAEFPAYGFERHMGYGTPEHTYAIEVHGPTQHHRLTFGRLKAYQA</sequence>
<evidence type="ECO:0000256" key="6">
    <source>
        <dbReference type="ARBA" id="ARBA00012180"/>
    </source>
</evidence>
<name>A0ABU0FB52_9HYPH</name>
<dbReference type="Pfam" id="PF01351">
    <property type="entry name" value="RNase_HII"/>
    <property type="match status" value="1"/>
</dbReference>
<evidence type="ECO:0000256" key="11">
    <source>
        <dbReference type="ARBA" id="ARBA00022759"/>
    </source>
</evidence>
<gene>
    <name evidence="14" type="primary">rnhB</name>
    <name evidence="18" type="ORF">J3R73_001458</name>
</gene>
<dbReference type="InterPro" id="IPR012337">
    <property type="entry name" value="RNaseH-like_sf"/>
</dbReference>
<evidence type="ECO:0000256" key="13">
    <source>
        <dbReference type="ARBA" id="ARBA00023211"/>
    </source>
</evidence>
<dbReference type="PANTHER" id="PTHR10954:SF18">
    <property type="entry name" value="RIBONUCLEASE HII"/>
    <property type="match status" value="1"/>
</dbReference>
<dbReference type="NCBIfam" id="NF000595">
    <property type="entry name" value="PRK00015.1-3"/>
    <property type="match status" value="1"/>
</dbReference>
<proteinExistence type="inferred from homology"/>
<comment type="subcellular location">
    <subcellularLocation>
        <location evidence="4 14">Cytoplasm</location>
    </subcellularLocation>
</comment>
<dbReference type="Proteomes" id="UP001237448">
    <property type="component" value="Unassembled WGS sequence"/>
</dbReference>
<dbReference type="SUPFAM" id="SSF53098">
    <property type="entry name" value="Ribonuclease H-like"/>
    <property type="match status" value="1"/>
</dbReference>
<dbReference type="EC" id="3.1.26.4" evidence="6 14"/>
<keyword evidence="19" id="KW-1185">Reference proteome</keyword>
<dbReference type="InterPro" id="IPR024567">
    <property type="entry name" value="RNase_HII/HIII_dom"/>
</dbReference>
<comment type="cofactor">
    <cofactor evidence="14 15">
        <name>Mn(2+)</name>
        <dbReference type="ChEBI" id="CHEBI:29035"/>
    </cofactor>
    <cofactor evidence="14 15">
        <name>Mg(2+)</name>
        <dbReference type="ChEBI" id="CHEBI:18420"/>
    </cofactor>
    <text evidence="14 15">Manganese or magnesium. Binds 1 divalent metal ion per monomer in the absence of substrate. May bind a second metal ion after substrate binding.</text>
</comment>
<evidence type="ECO:0000256" key="7">
    <source>
        <dbReference type="ARBA" id="ARBA00019179"/>
    </source>
</evidence>
<dbReference type="Gene3D" id="3.30.420.10">
    <property type="entry name" value="Ribonuclease H-like superfamily/Ribonuclease H"/>
    <property type="match status" value="1"/>
</dbReference>
<feature type="binding site" evidence="14 15">
    <location>
        <position position="11"/>
    </location>
    <ligand>
        <name>a divalent metal cation</name>
        <dbReference type="ChEBI" id="CHEBI:60240"/>
    </ligand>
</feature>
<keyword evidence="12 14" id="KW-0378">Hydrolase</keyword>
<protein>
    <recommendedName>
        <fullName evidence="7 14">Ribonuclease HII</fullName>
        <shortName evidence="14">RNase HII</shortName>
        <ecNumber evidence="6 14">3.1.26.4</ecNumber>
    </recommendedName>
</protein>
<accession>A0ABU0FB52</accession>
<evidence type="ECO:0000256" key="8">
    <source>
        <dbReference type="ARBA" id="ARBA00022490"/>
    </source>
</evidence>
<feature type="domain" description="RNase H type-2" evidence="17">
    <location>
        <begin position="4"/>
        <end position="190"/>
    </location>
</feature>
<feature type="binding site" evidence="14 15">
    <location>
        <position position="10"/>
    </location>
    <ligand>
        <name>a divalent metal cation</name>
        <dbReference type="ChEBI" id="CHEBI:60240"/>
    </ligand>
</feature>
<comment type="cofactor">
    <cofactor evidence="2">
        <name>Mg(2+)</name>
        <dbReference type="ChEBI" id="CHEBI:18420"/>
    </cofactor>
</comment>
<evidence type="ECO:0000256" key="4">
    <source>
        <dbReference type="ARBA" id="ARBA00004496"/>
    </source>
</evidence>
<evidence type="ECO:0000256" key="3">
    <source>
        <dbReference type="ARBA" id="ARBA00004065"/>
    </source>
</evidence>
<dbReference type="InterPro" id="IPR001352">
    <property type="entry name" value="RNase_HII/HIII"/>
</dbReference>
<comment type="catalytic activity">
    <reaction evidence="1 14 15 16">
        <text>Endonucleolytic cleavage to 5'-phosphomonoester.</text>
        <dbReference type="EC" id="3.1.26.4"/>
    </reaction>
</comment>
<dbReference type="GO" id="GO:0004523">
    <property type="term" value="F:RNA-DNA hybrid ribonuclease activity"/>
    <property type="evidence" value="ECO:0007669"/>
    <property type="project" value="UniProtKB-EC"/>
</dbReference>
<evidence type="ECO:0000256" key="16">
    <source>
        <dbReference type="RuleBase" id="RU003515"/>
    </source>
</evidence>
<feature type="binding site" evidence="14 15">
    <location>
        <position position="102"/>
    </location>
    <ligand>
        <name>a divalent metal cation</name>
        <dbReference type="ChEBI" id="CHEBI:60240"/>
    </ligand>
</feature>
<keyword evidence="10 14" id="KW-0479">Metal-binding</keyword>
<reference evidence="18 19" key="1">
    <citation type="submission" date="2023-07" db="EMBL/GenBank/DDBJ databases">
        <title>Genomic Encyclopedia of Type Strains, Phase IV (KMG-IV): sequencing the most valuable type-strain genomes for metagenomic binning, comparative biology and taxonomic classification.</title>
        <authorList>
            <person name="Goeker M."/>
        </authorList>
    </citation>
    <scope>NUCLEOTIDE SEQUENCE [LARGE SCALE GENOMIC DNA]</scope>
    <source>
        <strain evidence="18 19">DSM 5896</strain>
    </source>
</reference>
<dbReference type="InterPro" id="IPR022898">
    <property type="entry name" value="RNase_HII"/>
</dbReference>
<dbReference type="EMBL" id="JAUSVK010000001">
    <property type="protein sequence ID" value="MDQ0391666.1"/>
    <property type="molecule type" value="Genomic_DNA"/>
</dbReference>
<evidence type="ECO:0000256" key="1">
    <source>
        <dbReference type="ARBA" id="ARBA00000077"/>
    </source>
</evidence>
<dbReference type="PANTHER" id="PTHR10954">
    <property type="entry name" value="RIBONUCLEASE H2 SUBUNIT A"/>
    <property type="match status" value="1"/>
</dbReference>
<keyword evidence="9 14" id="KW-0540">Nuclease</keyword>